<feature type="transmembrane region" description="Helical" evidence="6">
    <location>
        <begin position="378"/>
        <end position="399"/>
    </location>
</feature>
<feature type="transmembrane region" description="Helical" evidence="6">
    <location>
        <begin position="181"/>
        <end position="203"/>
    </location>
</feature>
<dbReference type="InterPro" id="IPR036259">
    <property type="entry name" value="MFS_trans_sf"/>
</dbReference>
<dbReference type="Proteomes" id="UP000266634">
    <property type="component" value="Unassembled WGS sequence"/>
</dbReference>
<dbReference type="InterPro" id="IPR020846">
    <property type="entry name" value="MFS_dom"/>
</dbReference>
<dbReference type="Pfam" id="PF07690">
    <property type="entry name" value="MFS_1"/>
    <property type="match status" value="1"/>
</dbReference>
<feature type="compositionally biased region" description="Basic residues" evidence="5">
    <location>
        <begin position="30"/>
        <end position="43"/>
    </location>
</feature>
<comment type="caution">
    <text evidence="8">The sequence shown here is derived from an EMBL/GenBank/DDBJ whole genome shotgun (WGS) entry which is preliminary data.</text>
</comment>
<dbReference type="PROSITE" id="PS50850">
    <property type="entry name" value="MFS"/>
    <property type="match status" value="1"/>
</dbReference>
<dbReference type="InterPro" id="IPR011701">
    <property type="entry name" value="MFS"/>
</dbReference>
<feature type="transmembrane region" description="Helical" evidence="6">
    <location>
        <begin position="209"/>
        <end position="231"/>
    </location>
</feature>
<feature type="transmembrane region" description="Helical" evidence="6">
    <location>
        <begin position="58"/>
        <end position="79"/>
    </location>
</feature>
<keyword evidence="4 6" id="KW-0472">Membrane</keyword>
<evidence type="ECO:0000256" key="1">
    <source>
        <dbReference type="ARBA" id="ARBA00004651"/>
    </source>
</evidence>
<reference evidence="8 9" key="1">
    <citation type="submission" date="2018-08" db="EMBL/GenBank/DDBJ databases">
        <title>Genome Sequence of Clavibacter michiganensis Subspecies type strains, and the Atypical Peach-Colored Strains Isolated from Tomato.</title>
        <authorList>
            <person name="Osdaghi E."/>
            <person name="Portier P."/>
            <person name="Briand M."/>
            <person name="Jacques M.-A."/>
        </authorList>
    </citation>
    <scope>NUCLEOTIDE SEQUENCE [LARGE SCALE GENOMIC DNA]</scope>
    <source>
        <strain evidence="8 9">CFBP 6488</strain>
    </source>
</reference>
<feature type="transmembrane region" description="Helical" evidence="6">
    <location>
        <begin position="148"/>
        <end position="169"/>
    </location>
</feature>
<evidence type="ECO:0000256" key="6">
    <source>
        <dbReference type="SAM" id="Phobius"/>
    </source>
</evidence>
<feature type="transmembrane region" description="Helical" evidence="6">
    <location>
        <begin position="122"/>
        <end position="142"/>
    </location>
</feature>
<dbReference type="GO" id="GO:0022857">
    <property type="term" value="F:transmembrane transporter activity"/>
    <property type="evidence" value="ECO:0007669"/>
    <property type="project" value="InterPro"/>
</dbReference>
<feature type="region of interest" description="Disordered" evidence="5">
    <location>
        <begin position="550"/>
        <end position="570"/>
    </location>
</feature>
<feature type="transmembrane region" description="Helical" evidence="6">
    <location>
        <begin position="405"/>
        <end position="426"/>
    </location>
</feature>
<sequence>MGTRGRAGGPRPCRPWTRRDRARGGPRPSAHGRPHLRDRRHRVTSTVAPDRPPVLRTLIGLLLALLVALLASSIVSTSLPSIVRDVNGSQATSTWAVTGTLLAITVSTPLWGKLSDLANRKLLVQVALGTFILGAALVGVAPGELLLIAGRVLQGVGAGGLMALVQIVMADIISPRERGKYMGLFGAVMTLGTAGGPLVGGLVTDAVGWRWNFFGSIPLALAALLIIQLTLHLPTRGRRARVDIAGAITISGAVSTLLIWITLAGDSFAWWSIPSLAFGSGVVILLVAAVIAERRAAEPIIPPALFRNRTFVLTVAASLSVGVAVYGTSVFISQYLQLSRSASPTESGLLVLPQLIAVVVASTVVGAAISRSGRWKPWMISGSVLLTLGLGGLATIDAGTAMPLLWVYQAGVGLGIGIVMQNLVLVAENAADVSHMGVTSAGVAFFRTLGGTIGVTVLGSLLSVRSSAAFVEASAPLRDAGVDVSDVDLTSLPDPSPLPEAVRSAVESAYATGAASVFLASVPLALISLAAIMALPNLPLHTKTRAQRLAEREASTAVDSSGGDGTPSEE</sequence>
<dbReference type="Gene3D" id="1.20.1720.10">
    <property type="entry name" value="Multidrug resistance protein D"/>
    <property type="match status" value="1"/>
</dbReference>
<organism evidence="8 9">
    <name type="scientific">Clavibacter michiganensis subsp. insidiosus</name>
    <dbReference type="NCBI Taxonomy" id="33014"/>
    <lineage>
        <taxon>Bacteria</taxon>
        <taxon>Bacillati</taxon>
        <taxon>Actinomycetota</taxon>
        <taxon>Actinomycetes</taxon>
        <taxon>Micrococcales</taxon>
        <taxon>Microbacteriaceae</taxon>
        <taxon>Clavibacter</taxon>
    </lineage>
</organism>
<feature type="region of interest" description="Disordered" evidence="5">
    <location>
        <begin position="1"/>
        <end position="47"/>
    </location>
</feature>
<feature type="transmembrane region" description="Helical" evidence="6">
    <location>
        <begin position="243"/>
        <end position="263"/>
    </location>
</feature>
<dbReference type="EMBL" id="QWEA01000002">
    <property type="protein sequence ID" value="RIJ45113.1"/>
    <property type="molecule type" value="Genomic_DNA"/>
</dbReference>
<comment type="subcellular location">
    <subcellularLocation>
        <location evidence="1">Cell membrane</location>
        <topology evidence="1">Multi-pass membrane protein</topology>
    </subcellularLocation>
</comment>
<dbReference type="PRINTS" id="PR01036">
    <property type="entry name" value="TCRTETB"/>
</dbReference>
<feature type="domain" description="Major facilitator superfamily (MFS) profile" evidence="7">
    <location>
        <begin position="57"/>
        <end position="539"/>
    </location>
</feature>
<dbReference type="GO" id="GO:0005886">
    <property type="term" value="C:plasma membrane"/>
    <property type="evidence" value="ECO:0007669"/>
    <property type="project" value="UniProtKB-SubCell"/>
</dbReference>
<keyword evidence="3 6" id="KW-1133">Transmembrane helix</keyword>
<evidence type="ECO:0000256" key="5">
    <source>
        <dbReference type="SAM" id="MobiDB-lite"/>
    </source>
</evidence>
<evidence type="ECO:0000313" key="9">
    <source>
        <dbReference type="Proteomes" id="UP000266634"/>
    </source>
</evidence>
<feature type="transmembrane region" description="Helical" evidence="6">
    <location>
        <begin position="348"/>
        <end position="369"/>
    </location>
</feature>
<dbReference type="AlphaFoldDB" id="A0A399SSH7"/>
<feature type="transmembrane region" description="Helical" evidence="6">
    <location>
        <begin position="509"/>
        <end position="535"/>
    </location>
</feature>
<evidence type="ECO:0000313" key="8">
    <source>
        <dbReference type="EMBL" id="RIJ45113.1"/>
    </source>
</evidence>
<name>A0A399SSH7_9MICO</name>
<feature type="transmembrane region" description="Helical" evidence="6">
    <location>
        <begin position="91"/>
        <end position="110"/>
    </location>
</feature>
<proteinExistence type="predicted"/>
<dbReference type="PANTHER" id="PTHR23501:SF197">
    <property type="entry name" value="COMD"/>
    <property type="match status" value="1"/>
</dbReference>
<feature type="transmembrane region" description="Helical" evidence="6">
    <location>
        <begin position="269"/>
        <end position="291"/>
    </location>
</feature>
<feature type="transmembrane region" description="Helical" evidence="6">
    <location>
        <begin position="438"/>
        <end position="462"/>
    </location>
</feature>
<evidence type="ECO:0000256" key="4">
    <source>
        <dbReference type="ARBA" id="ARBA00023136"/>
    </source>
</evidence>
<keyword evidence="2 6" id="KW-0812">Transmembrane</keyword>
<protein>
    <submittedName>
        <fullName evidence="8">MFS transporter</fullName>
    </submittedName>
</protein>
<dbReference type="Gene3D" id="1.20.1250.20">
    <property type="entry name" value="MFS general substrate transporter like domains"/>
    <property type="match status" value="1"/>
</dbReference>
<evidence type="ECO:0000256" key="2">
    <source>
        <dbReference type="ARBA" id="ARBA00022692"/>
    </source>
</evidence>
<gene>
    <name evidence="8" type="ORF">DZF93_00270</name>
</gene>
<evidence type="ECO:0000259" key="7">
    <source>
        <dbReference type="PROSITE" id="PS50850"/>
    </source>
</evidence>
<dbReference type="PANTHER" id="PTHR23501">
    <property type="entry name" value="MAJOR FACILITATOR SUPERFAMILY"/>
    <property type="match status" value="1"/>
</dbReference>
<evidence type="ECO:0000256" key="3">
    <source>
        <dbReference type="ARBA" id="ARBA00022989"/>
    </source>
</evidence>
<dbReference type="SUPFAM" id="SSF103473">
    <property type="entry name" value="MFS general substrate transporter"/>
    <property type="match status" value="1"/>
</dbReference>
<accession>A0A399SSH7</accession>
<feature type="transmembrane region" description="Helical" evidence="6">
    <location>
        <begin position="311"/>
        <end position="336"/>
    </location>
</feature>